<dbReference type="Proteomes" id="UP000178794">
    <property type="component" value="Unassembled WGS sequence"/>
</dbReference>
<proteinExistence type="predicted"/>
<dbReference type="Gene3D" id="1.10.10.10">
    <property type="entry name" value="Winged helix-like DNA-binding domain superfamily/Winged helix DNA-binding domain"/>
    <property type="match status" value="1"/>
</dbReference>
<dbReference type="Pfam" id="PF01035">
    <property type="entry name" value="DNA_binding_1"/>
    <property type="match status" value="1"/>
</dbReference>
<evidence type="ECO:0000256" key="5">
    <source>
        <dbReference type="ARBA" id="ARBA00023204"/>
    </source>
</evidence>
<keyword evidence="3" id="KW-0808">Transferase</keyword>
<protein>
    <recommendedName>
        <fullName evidence="7">Methylated-DNA-[protein]-cysteine S-methyltransferase DNA binding domain-containing protein</fullName>
    </recommendedName>
</protein>
<sequence>MSKASSTEKTFTERVLDAVRAVPAGETRSYAEIAHLAGSPQAARSVGSIMKANTDLSVPCHRVIRSDGTLGAYNGIRGQSKESLLQAERTGA</sequence>
<keyword evidence="4" id="KW-0227">DNA damage</keyword>
<gene>
    <name evidence="8" type="ORF">A3C89_01090</name>
</gene>
<dbReference type="InterPro" id="IPR001497">
    <property type="entry name" value="MethylDNA_cys_MeTrfase_AS"/>
</dbReference>
<evidence type="ECO:0000256" key="2">
    <source>
        <dbReference type="ARBA" id="ARBA00022603"/>
    </source>
</evidence>
<evidence type="ECO:0000313" key="9">
    <source>
        <dbReference type="Proteomes" id="UP000178794"/>
    </source>
</evidence>
<evidence type="ECO:0000256" key="1">
    <source>
        <dbReference type="ARBA" id="ARBA00001286"/>
    </source>
</evidence>
<evidence type="ECO:0000256" key="6">
    <source>
        <dbReference type="ARBA" id="ARBA00049348"/>
    </source>
</evidence>
<accession>A0A1F6DDZ2</accession>
<keyword evidence="2" id="KW-0489">Methyltransferase</keyword>
<dbReference type="InterPro" id="IPR036217">
    <property type="entry name" value="MethylDNA_cys_MeTrfase_DNAb"/>
</dbReference>
<dbReference type="SUPFAM" id="SSF46767">
    <property type="entry name" value="Methylated DNA-protein cysteine methyltransferase, C-terminal domain"/>
    <property type="match status" value="1"/>
</dbReference>
<evidence type="ECO:0000256" key="3">
    <source>
        <dbReference type="ARBA" id="ARBA00022679"/>
    </source>
</evidence>
<dbReference type="PANTHER" id="PTHR10815">
    <property type="entry name" value="METHYLATED-DNA--PROTEIN-CYSTEINE METHYLTRANSFERASE"/>
    <property type="match status" value="1"/>
</dbReference>
<comment type="catalytic activity">
    <reaction evidence="1">
        <text>a 4-O-methyl-thymidine in DNA + L-cysteinyl-[protein] = a thymidine in DNA + S-methyl-L-cysteinyl-[protein]</text>
        <dbReference type="Rhea" id="RHEA:53428"/>
        <dbReference type="Rhea" id="RHEA-COMP:10131"/>
        <dbReference type="Rhea" id="RHEA-COMP:10132"/>
        <dbReference type="Rhea" id="RHEA-COMP:13555"/>
        <dbReference type="Rhea" id="RHEA-COMP:13556"/>
        <dbReference type="ChEBI" id="CHEBI:29950"/>
        <dbReference type="ChEBI" id="CHEBI:82612"/>
        <dbReference type="ChEBI" id="CHEBI:137386"/>
        <dbReference type="ChEBI" id="CHEBI:137387"/>
        <dbReference type="EC" id="2.1.1.63"/>
    </reaction>
</comment>
<dbReference type="GO" id="GO:0032259">
    <property type="term" value="P:methylation"/>
    <property type="evidence" value="ECO:0007669"/>
    <property type="project" value="UniProtKB-KW"/>
</dbReference>
<evidence type="ECO:0000256" key="4">
    <source>
        <dbReference type="ARBA" id="ARBA00022763"/>
    </source>
</evidence>
<dbReference type="NCBIfam" id="TIGR00589">
    <property type="entry name" value="ogt"/>
    <property type="match status" value="1"/>
</dbReference>
<comment type="caution">
    <text evidence="8">The sequence shown here is derived from an EMBL/GenBank/DDBJ whole genome shotgun (WGS) entry which is preliminary data.</text>
</comment>
<dbReference type="CDD" id="cd06445">
    <property type="entry name" value="ATase"/>
    <property type="match status" value="1"/>
</dbReference>
<dbReference type="InterPro" id="IPR014048">
    <property type="entry name" value="MethylDNA_cys_MeTrfase_DNA-bd"/>
</dbReference>
<organism evidence="8 9">
    <name type="scientific">Candidatus Kaiserbacteria bacterium RIFCSPHIGHO2_02_FULL_50_50</name>
    <dbReference type="NCBI Taxonomy" id="1798492"/>
    <lineage>
        <taxon>Bacteria</taxon>
        <taxon>Candidatus Kaiseribacteriota</taxon>
    </lineage>
</organism>
<dbReference type="AlphaFoldDB" id="A0A1F6DDZ2"/>
<comment type="catalytic activity">
    <reaction evidence="6">
        <text>a 6-O-methyl-2'-deoxyguanosine in DNA + L-cysteinyl-[protein] = S-methyl-L-cysteinyl-[protein] + a 2'-deoxyguanosine in DNA</text>
        <dbReference type="Rhea" id="RHEA:24000"/>
        <dbReference type="Rhea" id="RHEA-COMP:10131"/>
        <dbReference type="Rhea" id="RHEA-COMP:10132"/>
        <dbReference type="Rhea" id="RHEA-COMP:11367"/>
        <dbReference type="Rhea" id="RHEA-COMP:11368"/>
        <dbReference type="ChEBI" id="CHEBI:29950"/>
        <dbReference type="ChEBI" id="CHEBI:82612"/>
        <dbReference type="ChEBI" id="CHEBI:85445"/>
        <dbReference type="ChEBI" id="CHEBI:85448"/>
        <dbReference type="EC" id="2.1.1.63"/>
    </reaction>
</comment>
<dbReference type="GO" id="GO:0006281">
    <property type="term" value="P:DNA repair"/>
    <property type="evidence" value="ECO:0007669"/>
    <property type="project" value="UniProtKB-KW"/>
</dbReference>
<dbReference type="PANTHER" id="PTHR10815:SF13">
    <property type="entry name" value="METHYLATED-DNA--PROTEIN-CYSTEINE METHYLTRANSFERASE"/>
    <property type="match status" value="1"/>
</dbReference>
<dbReference type="GO" id="GO:0003908">
    <property type="term" value="F:methylated-DNA-[protein]-cysteine S-methyltransferase activity"/>
    <property type="evidence" value="ECO:0007669"/>
    <property type="project" value="UniProtKB-EC"/>
</dbReference>
<dbReference type="InterPro" id="IPR036388">
    <property type="entry name" value="WH-like_DNA-bd_sf"/>
</dbReference>
<evidence type="ECO:0000313" key="8">
    <source>
        <dbReference type="EMBL" id="OGG59537.1"/>
    </source>
</evidence>
<dbReference type="EMBL" id="MFLF01000014">
    <property type="protein sequence ID" value="OGG59537.1"/>
    <property type="molecule type" value="Genomic_DNA"/>
</dbReference>
<reference evidence="8 9" key="1">
    <citation type="journal article" date="2016" name="Nat. Commun.">
        <title>Thousands of microbial genomes shed light on interconnected biogeochemical processes in an aquifer system.</title>
        <authorList>
            <person name="Anantharaman K."/>
            <person name="Brown C.T."/>
            <person name="Hug L.A."/>
            <person name="Sharon I."/>
            <person name="Castelle C.J."/>
            <person name="Probst A.J."/>
            <person name="Thomas B.C."/>
            <person name="Singh A."/>
            <person name="Wilkins M.J."/>
            <person name="Karaoz U."/>
            <person name="Brodie E.L."/>
            <person name="Williams K.H."/>
            <person name="Hubbard S.S."/>
            <person name="Banfield J.F."/>
        </authorList>
    </citation>
    <scope>NUCLEOTIDE SEQUENCE [LARGE SCALE GENOMIC DNA]</scope>
</reference>
<evidence type="ECO:0000259" key="7">
    <source>
        <dbReference type="Pfam" id="PF01035"/>
    </source>
</evidence>
<keyword evidence="5" id="KW-0234">DNA repair</keyword>
<feature type="domain" description="Methylated-DNA-[protein]-cysteine S-methyltransferase DNA binding" evidence="7">
    <location>
        <begin position="11"/>
        <end position="89"/>
    </location>
</feature>
<dbReference type="STRING" id="1798492.A3C89_01090"/>
<name>A0A1F6DDZ2_9BACT</name>
<dbReference type="PROSITE" id="PS00374">
    <property type="entry name" value="MGMT"/>
    <property type="match status" value="1"/>
</dbReference>